<evidence type="ECO:0000256" key="2">
    <source>
        <dbReference type="PROSITE-ProRule" id="PRU00317"/>
    </source>
</evidence>
<dbReference type="PANTHER" id="PTHR13102">
    <property type="entry name" value="NUCLEOLAR PROTEIN 9"/>
    <property type="match status" value="1"/>
</dbReference>
<dbReference type="GO" id="GO:0003723">
    <property type="term" value="F:RNA binding"/>
    <property type="evidence" value="ECO:0007669"/>
    <property type="project" value="InterPro"/>
</dbReference>
<dbReference type="EnsemblMetazoa" id="CJA06649.1">
    <property type="protein sequence ID" value="CJA06649.1"/>
    <property type="gene ID" value="WBGene00125853"/>
</dbReference>
<dbReference type="GO" id="GO:0000472">
    <property type="term" value="P:endonucleolytic cleavage to generate mature 5'-end of SSU-rRNA from (SSU-rRNA, 5.8S rRNA, LSU-rRNA)"/>
    <property type="evidence" value="ECO:0007669"/>
    <property type="project" value="TreeGrafter"/>
</dbReference>
<evidence type="ECO:0000256" key="1">
    <source>
        <dbReference type="ARBA" id="ARBA00022737"/>
    </source>
</evidence>
<reference evidence="4" key="2">
    <citation type="submission" date="2022-06" db="UniProtKB">
        <authorList>
            <consortium name="EnsemblMetazoa"/>
        </authorList>
    </citation>
    <scope>IDENTIFICATION</scope>
    <source>
        <strain evidence="4">DF5081</strain>
    </source>
</reference>
<sequence>MQTRSIAPRQYGRVGGGDNDDPPSDLKNESNFRQSEPDGDGREFPKEIVGYLRSIEQIKKKEGKIEDFILEKCAEEVVGQETTLLAWTEAAVVVESVFGSCPQGAALFLASISRLKHKVLADLMFGGASARTIENLIYSMCPIANAEHVELLQKLAGILLDNWADAVTVQPASFLIRAIVWVCCGFTAKPKAGEERKRNYKGQEIKASLKKVYEKFSLLAFDENLNKNHSDTPIFVTLFQDFIEADGLWGDHRSDEYVKRRLEKDDYEGISNAWHSPNGSRVWEKLMETCSEDARSLLWLEFCSKNFEELTNNKFANFPLQKMINSSSSLEMVTEIVDSFAPKCSEFLEHQNSGVFLAVLRCAARFPSSEKAMLQHLRKYFRAATEAKKANFLLNAITINQYDGSYFDAQKFTQKVS</sequence>
<evidence type="ECO:0000313" key="5">
    <source>
        <dbReference type="Proteomes" id="UP000005237"/>
    </source>
</evidence>
<feature type="region of interest" description="Disordered" evidence="3">
    <location>
        <begin position="1"/>
        <end position="43"/>
    </location>
</feature>
<dbReference type="GO" id="GO:0005730">
    <property type="term" value="C:nucleolus"/>
    <property type="evidence" value="ECO:0007669"/>
    <property type="project" value="TreeGrafter"/>
</dbReference>
<dbReference type="GO" id="GO:0030686">
    <property type="term" value="C:90S preribosome"/>
    <property type="evidence" value="ECO:0007669"/>
    <property type="project" value="TreeGrafter"/>
</dbReference>
<dbReference type="InterPro" id="IPR001313">
    <property type="entry name" value="Pumilio_RNA-bd_rpt"/>
</dbReference>
<dbReference type="InterPro" id="IPR016024">
    <property type="entry name" value="ARM-type_fold"/>
</dbReference>
<dbReference type="AlphaFoldDB" id="A0A8R1HPX7"/>
<dbReference type="PROSITE" id="PS50302">
    <property type="entry name" value="PUM"/>
    <property type="match status" value="1"/>
</dbReference>
<name>A0A8R1HPX7_CAEJA</name>
<dbReference type="InterPro" id="IPR040000">
    <property type="entry name" value="NOP9"/>
</dbReference>
<dbReference type="GO" id="GO:0030688">
    <property type="term" value="C:preribosome, small subunit precursor"/>
    <property type="evidence" value="ECO:0007669"/>
    <property type="project" value="TreeGrafter"/>
</dbReference>
<dbReference type="GO" id="GO:0000056">
    <property type="term" value="P:ribosomal small subunit export from nucleus"/>
    <property type="evidence" value="ECO:0007669"/>
    <property type="project" value="TreeGrafter"/>
</dbReference>
<dbReference type="GO" id="GO:0000480">
    <property type="term" value="P:endonucleolytic cleavage in 5'-ETS of tricistronic rRNA transcript (SSU-rRNA, 5.8S rRNA, LSU-rRNA)"/>
    <property type="evidence" value="ECO:0007669"/>
    <property type="project" value="TreeGrafter"/>
</dbReference>
<dbReference type="InterPro" id="IPR011989">
    <property type="entry name" value="ARM-like"/>
</dbReference>
<dbReference type="SUPFAM" id="SSF48371">
    <property type="entry name" value="ARM repeat"/>
    <property type="match status" value="1"/>
</dbReference>
<proteinExistence type="predicted"/>
<keyword evidence="5" id="KW-1185">Reference proteome</keyword>
<dbReference type="Pfam" id="PF22493">
    <property type="entry name" value="PUF_NOP9"/>
    <property type="match status" value="1"/>
</dbReference>
<feature type="repeat" description="Pumilio" evidence="2">
    <location>
        <begin position="301"/>
        <end position="338"/>
    </location>
</feature>
<dbReference type="Proteomes" id="UP000005237">
    <property type="component" value="Unassembled WGS sequence"/>
</dbReference>
<dbReference type="GO" id="GO:0000447">
    <property type="term" value="P:endonucleolytic cleavage in ITS1 to separate SSU-rRNA from 5.8S rRNA and LSU-rRNA from tricistronic rRNA transcript (SSU-rRNA, 5.8S rRNA, LSU-rRNA)"/>
    <property type="evidence" value="ECO:0007669"/>
    <property type="project" value="TreeGrafter"/>
</dbReference>
<organism evidence="4 5">
    <name type="scientific">Caenorhabditis japonica</name>
    <dbReference type="NCBI Taxonomy" id="281687"/>
    <lineage>
        <taxon>Eukaryota</taxon>
        <taxon>Metazoa</taxon>
        <taxon>Ecdysozoa</taxon>
        <taxon>Nematoda</taxon>
        <taxon>Chromadorea</taxon>
        <taxon>Rhabditida</taxon>
        <taxon>Rhabditina</taxon>
        <taxon>Rhabditomorpha</taxon>
        <taxon>Rhabditoidea</taxon>
        <taxon>Rhabditidae</taxon>
        <taxon>Peloderinae</taxon>
        <taxon>Caenorhabditis</taxon>
    </lineage>
</organism>
<dbReference type="Gene3D" id="1.25.10.10">
    <property type="entry name" value="Leucine-rich Repeat Variant"/>
    <property type="match status" value="1"/>
</dbReference>
<evidence type="ECO:0000313" key="4">
    <source>
        <dbReference type="EnsemblMetazoa" id="CJA06649.1"/>
    </source>
</evidence>
<accession>A0A8R1HPX7</accession>
<keyword evidence="1" id="KW-0677">Repeat</keyword>
<protein>
    <submittedName>
        <fullName evidence="4">Uncharacterized protein</fullName>
    </submittedName>
</protein>
<dbReference type="PANTHER" id="PTHR13102:SF0">
    <property type="entry name" value="NUCLEOLAR PROTEIN 9"/>
    <property type="match status" value="1"/>
</dbReference>
<dbReference type="SMART" id="SM00025">
    <property type="entry name" value="Pumilio"/>
    <property type="match status" value="1"/>
</dbReference>
<feature type="compositionally biased region" description="Basic and acidic residues" evidence="3">
    <location>
        <begin position="24"/>
        <end position="43"/>
    </location>
</feature>
<reference evidence="5" key="1">
    <citation type="submission" date="2010-08" db="EMBL/GenBank/DDBJ databases">
        <authorList>
            <consortium name="Caenorhabditis japonica Sequencing Consortium"/>
            <person name="Wilson R.K."/>
        </authorList>
    </citation>
    <scope>NUCLEOTIDE SEQUENCE [LARGE SCALE GENOMIC DNA]</scope>
    <source>
        <strain evidence="5">DF5081</strain>
    </source>
</reference>
<evidence type="ECO:0000256" key="3">
    <source>
        <dbReference type="SAM" id="MobiDB-lite"/>
    </source>
</evidence>